<proteinExistence type="predicted"/>
<dbReference type="Proteomes" id="UP000002431">
    <property type="component" value="Chromosome"/>
</dbReference>
<reference evidence="2" key="1">
    <citation type="submission" date="2006-04" db="EMBL/GenBank/DDBJ databases">
        <title>Complete sequence of chromosome of Deinococcus geothermalis DSM 11300.</title>
        <authorList>
            <consortium name="US DOE Joint Genome Institute"/>
            <person name="Copeland A."/>
            <person name="Lucas S."/>
            <person name="Lapidus A."/>
            <person name="Barry K."/>
            <person name="Detter J.C."/>
            <person name="Glavina del Rio T."/>
            <person name="Hammon N."/>
            <person name="Israni S."/>
            <person name="Dalin E."/>
            <person name="Tice H."/>
            <person name="Pitluck S."/>
            <person name="Brettin T."/>
            <person name="Bruce D."/>
            <person name="Han C."/>
            <person name="Tapia R."/>
            <person name="Saunders E."/>
            <person name="Gilna P."/>
            <person name="Schmutz J."/>
            <person name="Larimer F."/>
            <person name="Land M."/>
            <person name="Hauser L."/>
            <person name="Kyrpides N."/>
            <person name="Kim E."/>
            <person name="Daly M.J."/>
            <person name="Fredrickson J.K."/>
            <person name="Makarova K.S."/>
            <person name="Gaidamakova E.K."/>
            <person name="Zhai M."/>
            <person name="Richardson P."/>
        </authorList>
    </citation>
    <scope>NUCLEOTIDE SEQUENCE</scope>
    <source>
        <strain evidence="2">DSM 11300</strain>
    </source>
</reference>
<evidence type="ECO:0000256" key="1">
    <source>
        <dbReference type="SAM" id="MobiDB-lite"/>
    </source>
</evidence>
<dbReference type="HOGENOM" id="CLU_173134_0_0_0"/>
<gene>
    <name evidence="2" type="ordered locus">Dgeo_1167</name>
</gene>
<feature type="region of interest" description="Disordered" evidence="1">
    <location>
        <begin position="55"/>
        <end position="89"/>
    </location>
</feature>
<sequence>MPYTGGSPMSEDKSALENMVDAAKAKLQEGVDRARAAAHDVASNFGGTADNLKDKAQAAEDRAKAEVHNAQAHAAYNEGKREAQDGDGH</sequence>
<feature type="compositionally biased region" description="Basic and acidic residues" evidence="1">
    <location>
        <begin position="55"/>
        <end position="67"/>
    </location>
</feature>
<dbReference type="AlphaFoldDB" id="Q1IZ70"/>
<evidence type="ECO:0000313" key="3">
    <source>
        <dbReference type="Proteomes" id="UP000002431"/>
    </source>
</evidence>
<feature type="compositionally biased region" description="Basic and acidic residues" evidence="1">
    <location>
        <begin position="78"/>
        <end position="89"/>
    </location>
</feature>
<keyword evidence="3" id="KW-1185">Reference proteome</keyword>
<evidence type="ECO:0000313" key="2">
    <source>
        <dbReference type="EMBL" id="ABF45464.1"/>
    </source>
</evidence>
<accession>Q1IZ70</accession>
<dbReference type="KEGG" id="dge:Dgeo_1167"/>
<dbReference type="EMBL" id="CP000359">
    <property type="protein sequence ID" value="ABF45464.1"/>
    <property type="molecule type" value="Genomic_DNA"/>
</dbReference>
<organism evidence="2 3">
    <name type="scientific">Deinococcus geothermalis (strain DSM 11300 / CIP 105573 / AG-3a)</name>
    <dbReference type="NCBI Taxonomy" id="319795"/>
    <lineage>
        <taxon>Bacteria</taxon>
        <taxon>Thermotogati</taxon>
        <taxon>Deinococcota</taxon>
        <taxon>Deinococci</taxon>
        <taxon>Deinococcales</taxon>
        <taxon>Deinococcaceae</taxon>
        <taxon>Deinococcus</taxon>
    </lineage>
</organism>
<dbReference type="STRING" id="319795.Dgeo_1167"/>
<protein>
    <submittedName>
        <fullName evidence="2">Uncharacterized protein</fullName>
    </submittedName>
</protein>
<name>Q1IZ70_DEIGD</name>